<accession>A0ABP8KMG9</accession>
<name>A0ABP8KMG9_9BACT</name>
<feature type="compositionally biased region" description="Low complexity" evidence="1">
    <location>
        <begin position="216"/>
        <end position="239"/>
    </location>
</feature>
<organism evidence="2 3">
    <name type="scientific">Nibrella viscosa</name>
    <dbReference type="NCBI Taxonomy" id="1084524"/>
    <lineage>
        <taxon>Bacteria</taxon>
        <taxon>Pseudomonadati</taxon>
        <taxon>Bacteroidota</taxon>
        <taxon>Cytophagia</taxon>
        <taxon>Cytophagales</taxon>
        <taxon>Spirosomataceae</taxon>
        <taxon>Nibrella</taxon>
    </lineage>
</organism>
<feature type="compositionally biased region" description="Polar residues" evidence="1">
    <location>
        <begin position="160"/>
        <end position="173"/>
    </location>
</feature>
<evidence type="ECO:0000256" key="1">
    <source>
        <dbReference type="SAM" id="MobiDB-lite"/>
    </source>
</evidence>
<protein>
    <recommendedName>
        <fullName evidence="4">Outer membrane protein beta-barrel domain-containing protein</fullName>
    </recommendedName>
</protein>
<keyword evidence="3" id="KW-1185">Reference proteome</keyword>
<evidence type="ECO:0000313" key="3">
    <source>
        <dbReference type="Proteomes" id="UP001500936"/>
    </source>
</evidence>
<reference evidence="3" key="1">
    <citation type="journal article" date="2019" name="Int. J. Syst. Evol. Microbiol.">
        <title>The Global Catalogue of Microorganisms (GCM) 10K type strain sequencing project: providing services to taxonomists for standard genome sequencing and annotation.</title>
        <authorList>
            <consortium name="The Broad Institute Genomics Platform"/>
            <consortium name="The Broad Institute Genome Sequencing Center for Infectious Disease"/>
            <person name="Wu L."/>
            <person name="Ma J."/>
        </authorList>
    </citation>
    <scope>NUCLEOTIDE SEQUENCE [LARGE SCALE GENOMIC DNA]</scope>
    <source>
        <strain evidence="3">JCM 17925</strain>
    </source>
</reference>
<dbReference type="RefSeq" id="WP_345269105.1">
    <property type="nucleotide sequence ID" value="NZ_BAABHB010000007.1"/>
</dbReference>
<dbReference type="EMBL" id="BAABHB010000007">
    <property type="protein sequence ID" value="GAA4410172.1"/>
    <property type="molecule type" value="Genomic_DNA"/>
</dbReference>
<feature type="compositionally biased region" description="Basic and acidic residues" evidence="1">
    <location>
        <begin position="181"/>
        <end position="198"/>
    </location>
</feature>
<dbReference type="Proteomes" id="UP001500936">
    <property type="component" value="Unassembled WGS sequence"/>
</dbReference>
<feature type="region of interest" description="Disordered" evidence="1">
    <location>
        <begin position="72"/>
        <end position="247"/>
    </location>
</feature>
<proteinExistence type="predicted"/>
<evidence type="ECO:0000313" key="2">
    <source>
        <dbReference type="EMBL" id="GAA4410172.1"/>
    </source>
</evidence>
<gene>
    <name evidence="2" type="ORF">GCM10023187_34460</name>
</gene>
<sequence length="485" mass="53880">MQELSDEQMDELFRKSAEEFEPVFDPDHWLDMKRRLDNHDRGILWGQISRWATPVLLLLLLTGGYWYFRSPKANPSTDTPKLAGKVTPPPTRLLPSDSNHPAGEPSGKTGLSPARSNDVGYATAGPGKADNATTNAKAPDQPDAPGTQIPAGNRWPAPPGTSQRALNLTSLQRQRPIFRLASRDSNPEKDKSAGKQDIDPVAQDTHTTAGEPGHSAMPHEPAAPAVAADRPASPEAAAPEGSRLPMLSPMVPHAIRLPAPAPLSSQITDSDLPRPARPVVPAREKGASIQFLVSPDLTAIGLTDFDRPGTNVGMLLQYRLANRWSIQTGVLRSIKIYHASIEQYQWPSYYQWAVMPKGVAGRCNMIDIPVNIRYDFLLRRHPAQADIKSRWFVSSGITSYVMLRETYDYQYANPNDPQIRHRSWNGQTGSYRFSHLNVSLGYENQISRRLSWQVEPFIKVSLRPVGYFKARLLSTGAFVSLRYRL</sequence>
<comment type="caution">
    <text evidence="2">The sequence shown here is derived from an EMBL/GenBank/DDBJ whole genome shotgun (WGS) entry which is preliminary data.</text>
</comment>
<evidence type="ECO:0008006" key="4">
    <source>
        <dbReference type="Google" id="ProtNLM"/>
    </source>
</evidence>